<name>A0A9P1D385_9DINO</name>
<dbReference type="SMART" id="SM00387">
    <property type="entry name" value="HATPase_c"/>
    <property type="match status" value="1"/>
</dbReference>
<dbReference type="EMBL" id="CAMXCT020003290">
    <property type="protein sequence ID" value="CAL1156922.1"/>
    <property type="molecule type" value="Genomic_DNA"/>
</dbReference>
<dbReference type="Pfam" id="PF01743">
    <property type="entry name" value="PolyA_pol"/>
    <property type="match status" value="1"/>
</dbReference>
<dbReference type="InterPro" id="IPR015943">
    <property type="entry name" value="WD40/YVTN_repeat-like_dom_sf"/>
</dbReference>
<keyword evidence="5 10" id="KW-0418">Kinase</keyword>
<evidence type="ECO:0000256" key="4">
    <source>
        <dbReference type="ARBA" id="ARBA00022741"/>
    </source>
</evidence>
<reference evidence="13 14" key="2">
    <citation type="submission" date="2024-05" db="EMBL/GenBank/DDBJ databases">
        <authorList>
            <person name="Chen Y."/>
            <person name="Shah S."/>
            <person name="Dougan E. K."/>
            <person name="Thang M."/>
            <person name="Chan C."/>
        </authorList>
    </citation>
    <scope>NUCLEOTIDE SEQUENCE [LARGE SCALE GENOMIC DNA]</scope>
</reference>
<keyword evidence="14" id="KW-1185">Reference proteome</keyword>
<dbReference type="Proteomes" id="UP001152797">
    <property type="component" value="Unassembled WGS sequence"/>
</dbReference>
<dbReference type="EMBL" id="CAMXCT030003290">
    <property type="protein sequence ID" value="CAL4790859.1"/>
    <property type="molecule type" value="Genomic_DNA"/>
</dbReference>
<dbReference type="InterPro" id="IPR018955">
    <property type="entry name" value="BCDHK/PDK_N"/>
</dbReference>
<dbReference type="InterPro" id="IPR011047">
    <property type="entry name" value="Quinoprotein_ADH-like_sf"/>
</dbReference>
<organism evidence="12">
    <name type="scientific">Cladocopium goreaui</name>
    <dbReference type="NCBI Taxonomy" id="2562237"/>
    <lineage>
        <taxon>Eukaryota</taxon>
        <taxon>Sar</taxon>
        <taxon>Alveolata</taxon>
        <taxon>Dinophyceae</taxon>
        <taxon>Suessiales</taxon>
        <taxon>Symbiodiniaceae</taxon>
        <taxon>Cladocopium</taxon>
    </lineage>
</organism>
<dbReference type="Gene3D" id="3.30.565.10">
    <property type="entry name" value="Histidine kinase-like ATPase, C-terminal domain"/>
    <property type="match status" value="1"/>
</dbReference>
<keyword evidence="7 10" id="KW-0496">Mitochondrion</keyword>
<dbReference type="InterPro" id="IPR002646">
    <property type="entry name" value="PolA_pol_head_dom"/>
</dbReference>
<evidence type="ECO:0000256" key="1">
    <source>
        <dbReference type="ARBA" id="ARBA00006155"/>
    </source>
</evidence>
<dbReference type="SUPFAM" id="SSF50998">
    <property type="entry name" value="Quinoprotein alcohol dehydrogenase-like"/>
    <property type="match status" value="1"/>
</dbReference>
<dbReference type="InterPro" id="IPR043519">
    <property type="entry name" value="NT_sf"/>
</dbReference>
<keyword evidence="4 10" id="KW-0547">Nucleotide-binding</keyword>
<comment type="subcellular location">
    <subcellularLocation>
        <location evidence="10">Mitochondrion matrix</location>
    </subcellularLocation>
</comment>
<dbReference type="GO" id="GO:0004740">
    <property type="term" value="F:pyruvate dehydrogenase (acetyl-transferring) kinase activity"/>
    <property type="evidence" value="ECO:0007669"/>
    <property type="project" value="UniProtKB-EC"/>
</dbReference>
<evidence type="ECO:0000256" key="5">
    <source>
        <dbReference type="ARBA" id="ARBA00022777"/>
    </source>
</evidence>
<dbReference type="OrthoDB" id="423822at2759"/>
<dbReference type="SMART" id="SM00320">
    <property type="entry name" value="WD40"/>
    <property type="match status" value="5"/>
</dbReference>
<keyword evidence="9" id="KW-0694">RNA-binding</keyword>
<dbReference type="AlphaFoldDB" id="A0A9P1D385"/>
<keyword evidence="6 10" id="KW-0067">ATP-binding</keyword>
<dbReference type="EC" id="2.7.11.-" evidence="10"/>
<dbReference type="InterPro" id="IPR003594">
    <property type="entry name" value="HATPase_dom"/>
</dbReference>
<gene>
    <name evidence="12" type="ORF">C1SCF055_LOCUS29409</name>
</gene>
<dbReference type="Gene3D" id="1.20.140.20">
    <property type="entry name" value="Alpha-ketoacid/pyruvate dehydrogenase kinase, N-terminal domain"/>
    <property type="match status" value="1"/>
</dbReference>
<dbReference type="SUPFAM" id="SSF81301">
    <property type="entry name" value="Nucleotidyltransferase"/>
    <property type="match status" value="1"/>
</dbReference>
<dbReference type="PANTHER" id="PTHR11947">
    <property type="entry name" value="PYRUVATE DEHYDROGENASE KINASE"/>
    <property type="match status" value="1"/>
</dbReference>
<feature type="domain" description="Histidine kinase" evidence="11">
    <location>
        <begin position="812"/>
        <end position="915"/>
    </location>
</feature>
<dbReference type="SUPFAM" id="SSF55874">
    <property type="entry name" value="ATPase domain of HSP90 chaperone/DNA topoisomerase II/histidine kinase"/>
    <property type="match status" value="1"/>
</dbReference>
<dbReference type="Pfam" id="PF00400">
    <property type="entry name" value="WD40"/>
    <property type="match status" value="1"/>
</dbReference>
<evidence type="ECO:0000313" key="13">
    <source>
        <dbReference type="EMBL" id="CAL4790859.1"/>
    </source>
</evidence>
<accession>A0A9P1D385</accession>
<dbReference type="InterPro" id="IPR036784">
    <property type="entry name" value="AK/P_DHK_N_sf"/>
</dbReference>
<dbReference type="InterPro" id="IPR001680">
    <property type="entry name" value="WD40_rpt"/>
</dbReference>
<dbReference type="SUPFAM" id="SSF69012">
    <property type="entry name" value="alpha-ketoacid dehydrogenase kinase, N-terminal domain"/>
    <property type="match status" value="1"/>
</dbReference>
<dbReference type="GO" id="GO:0003723">
    <property type="term" value="F:RNA binding"/>
    <property type="evidence" value="ECO:0007669"/>
    <property type="project" value="UniProtKB-KW"/>
</dbReference>
<protein>
    <recommendedName>
        <fullName evidence="10">Protein-serine/threonine kinase</fullName>
        <ecNumber evidence="10">2.7.11.-</ecNumber>
    </recommendedName>
</protein>
<dbReference type="PANTHER" id="PTHR11947:SF3">
    <property type="entry name" value="[PYRUVATE DEHYDROGENASE (ACETYL-TRANSFERRING)] KINASE, MITOCHONDRIAL"/>
    <property type="match status" value="1"/>
</dbReference>
<dbReference type="GO" id="GO:0005524">
    <property type="term" value="F:ATP binding"/>
    <property type="evidence" value="ECO:0007669"/>
    <property type="project" value="UniProtKB-UniRule"/>
</dbReference>
<dbReference type="GO" id="GO:0001680">
    <property type="term" value="P:tRNA 3'-terminal CCA addition"/>
    <property type="evidence" value="ECO:0007669"/>
    <property type="project" value="UniProtKB-ARBA"/>
</dbReference>
<comment type="similarity">
    <text evidence="1 10">Belongs to the PDK/BCKDK protein kinase family.</text>
</comment>
<keyword evidence="3 9" id="KW-0808">Transferase</keyword>
<comment type="catalytic activity">
    <reaction evidence="8">
        <text>L-seryl-[pyruvate dehydrogenase E1 alpha subunit] + ATP = O-phospho-L-seryl-[pyruvate dehydrogenase E1 alpha subunit] + ADP + H(+)</text>
        <dbReference type="Rhea" id="RHEA:23052"/>
        <dbReference type="Rhea" id="RHEA-COMP:13689"/>
        <dbReference type="Rhea" id="RHEA-COMP:13690"/>
        <dbReference type="ChEBI" id="CHEBI:15378"/>
        <dbReference type="ChEBI" id="CHEBI:29999"/>
        <dbReference type="ChEBI" id="CHEBI:30616"/>
        <dbReference type="ChEBI" id="CHEBI:83421"/>
        <dbReference type="ChEBI" id="CHEBI:456216"/>
        <dbReference type="EC" id="2.7.11.2"/>
    </reaction>
</comment>
<dbReference type="InterPro" id="IPR039028">
    <property type="entry name" value="BCKD/PDK"/>
</dbReference>
<dbReference type="PROSITE" id="PS50109">
    <property type="entry name" value="HIS_KIN"/>
    <property type="match status" value="1"/>
</dbReference>
<dbReference type="EMBL" id="CAMXCT010003290">
    <property type="protein sequence ID" value="CAI4003547.1"/>
    <property type="molecule type" value="Genomic_DNA"/>
</dbReference>
<evidence type="ECO:0000256" key="3">
    <source>
        <dbReference type="ARBA" id="ARBA00022679"/>
    </source>
</evidence>
<sequence length="933" mass="104361">MTSLLKTSSPITSLSASPELGLLLLGDTSGSVILLDLNTGCERQKLQLADPVLAVALAHPIRALLAAGGRAVTESSTVAVWDVDSGTLRAEMKYKHLVTSLTFSPSLRVAITGDGSFDQKNTTGRVVLWNPDTLEQHRKLPCAGAVTCVICTPDGFILSADRSRNICKWHPESGEKLQEIPVEQGLPWCLAADEAQRFFIYSACNFKENFGCLCLFGDTLEQYEECGHPVLSAAFLPDAPVIVVGLRNGDIILWDFEVKARRKLLKMTSAVNALALNLVRGELVAGDKSGQLCSWLLGMMGYQATGLVAFRLSSGPFTSILRRQKHGTAAATWPHEAQPEESKHPKLNTACLAVAILSSSRRQRSRRSVSRRVRGRGFGKGFGIEGGKLVWTMGLQPVKLPRELQAWLKTLQPEVKEVIRAIEDNYGHKAWIVGGAIRDVLLGVEPSDVDIATTMSPQSLQQIYPRSIMAGAKYGVITVRHKELFVECALIRKPPESHEGQRTEEVQRAESLLEDLSARDFTVNSMAVDVLRETFYDPFDGRKDVKERVLRSVSRPAVLMVPPLEALQGLEDPVLDSRRRLPSLFGGEVFAAMKPNPVSMHSWIHEFAHPGTLAEFLVEEIPIRFAERIRWIEQVNEWKDVPELVESHLKHTASFSYMRKADPKDPVKFQKTVQKVLKRQDNMVELMTLGMQKLRKLRQAENFDGFSNKFLDNFLLNRLGCNLLLSHYLACAHPHRKMIGNTAETGKFRALSTLNVMRWKLAERLVRRFWAHAAISWAVNLFCEWKDFRPRATKVLRRAAWRRGFTYIPGILTFIMRELLKNSFRATLDITPDEELESRPIEVIVCANEAHVMIRVSDRAQGIPIEVGNRVWSYMYTTSSKASPLSGYGVGLPLSRLHARYMGGTLELISLPGYGWGPQRAGTEGWSRPNVEE</sequence>
<dbReference type="CDD" id="cd05398">
    <property type="entry name" value="NT_ClassII-CCAase"/>
    <property type="match status" value="1"/>
</dbReference>
<evidence type="ECO:0000256" key="7">
    <source>
        <dbReference type="ARBA" id="ARBA00023128"/>
    </source>
</evidence>
<dbReference type="GO" id="GO:0010906">
    <property type="term" value="P:regulation of glucose metabolic process"/>
    <property type="evidence" value="ECO:0007669"/>
    <property type="project" value="TreeGrafter"/>
</dbReference>
<dbReference type="Gene3D" id="2.130.10.10">
    <property type="entry name" value="YVTN repeat-like/Quinoprotein amine dehydrogenase"/>
    <property type="match status" value="2"/>
</dbReference>
<dbReference type="Pfam" id="PF02518">
    <property type="entry name" value="HATPase_c"/>
    <property type="match status" value="1"/>
</dbReference>
<dbReference type="GO" id="GO:0016779">
    <property type="term" value="F:nucleotidyltransferase activity"/>
    <property type="evidence" value="ECO:0007669"/>
    <property type="project" value="InterPro"/>
</dbReference>
<evidence type="ECO:0000256" key="9">
    <source>
        <dbReference type="RuleBase" id="RU003953"/>
    </source>
</evidence>
<evidence type="ECO:0000256" key="10">
    <source>
        <dbReference type="RuleBase" id="RU366032"/>
    </source>
</evidence>
<dbReference type="Gene3D" id="3.30.460.10">
    <property type="entry name" value="Beta Polymerase, domain 2"/>
    <property type="match status" value="1"/>
</dbReference>
<evidence type="ECO:0000259" key="11">
    <source>
        <dbReference type="PROSITE" id="PS50109"/>
    </source>
</evidence>
<comment type="similarity">
    <text evidence="2 9">Belongs to the tRNA nucleotidyltransferase/poly(A) polymerase family.</text>
</comment>
<reference evidence="12" key="1">
    <citation type="submission" date="2022-10" db="EMBL/GenBank/DDBJ databases">
        <authorList>
            <person name="Chen Y."/>
            <person name="Dougan E. K."/>
            <person name="Chan C."/>
            <person name="Rhodes N."/>
            <person name="Thang M."/>
        </authorList>
    </citation>
    <scope>NUCLEOTIDE SEQUENCE</scope>
</reference>
<dbReference type="InterPro" id="IPR036890">
    <property type="entry name" value="HATPase_C_sf"/>
</dbReference>
<comment type="caution">
    <text evidence="12">The sequence shown here is derived from an EMBL/GenBank/DDBJ whole genome shotgun (WGS) entry which is preliminary data.</text>
</comment>
<evidence type="ECO:0000313" key="12">
    <source>
        <dbReference type="EMBL" id="CAI4003547.1"/>
    </source>
</evidence>
<evidence type="ECO:0000256" key="2">
    <source>
        <dbReference type="ARBA" id="ARBA00007265"/>
    </source>
</evidence>
<proteinExistence type="inferred from homology"/>
<dbReference type="InterPro" id="IPR005467">
    <property type="entry name" value="His_kinase_dom"/>
</dbReference>
<evidence type="ECO:0000313" key="14">
    <source>
        <dbReference type="Proteomes" id="UP001152797"/>
    </source>
</evidence>
<evidence type="ECO:0000256" key="8">
    <source>
        <dbReference type="ARBA" id="ARBA00048201"/>
    </source>
</evidence>
<dbReference type="GO" id="GO:0005759">
    <property type="term" value="C:mitochondrial matrix"/>
    <property type="evidence" value="ECO:0007669"/>
    <property type="project" value="UniProtKB-SubCell"/>
</dbReference>
<evidence type="ECO:0000256" key="6">
    <source>
        <dbReference type="ARBA" id="ARBA00022840"/>
    </source>
</evidence>
<dbReference type="Pfam" id="PF10436">
    <property type="entry name" value="BCDHK_Adom3"/>
    <property type="match status" value="1"/>
</dbReference>